<evidence type="ECO:0000313" key="9">
    <source>
        <dbReference type="Proteomes" id="UP000245771"/>
    </source>
</evidence>
<evidence type="ECO:0000256" key="6">
    <source>
        <dbReference type="SAM" id="MobiDB-lite"/>
    </source>
</evidence>
<dbReference type="GO" id="GO:0046983">
    <property type="term" value="F:protein dimerization activity"/>
    <property type="evidence" value="ECO:0007669"/>
    <property type="project" value="InterPro"/>
</dbReference>
<evidence type="ECO:0000256" key="5">
    <source>
        <dbReference type="SAM" id="Coils"/>
    </source>
</evidence>
<proteinExistence type="predicted"/>
<feature type="domain" description="BHLH" evidence="7">
    <location>
        <begin position="30"/>
        <end position="120"/>
    </location>
</feature>
<dbReference type="EMBL" id="KZ819602">
    <property type="protein sequence ID" value="PWN38500.1"/>
    <property type="molecule type" value="Genomic_DNA"/>
</dbReference>
<dbReference type="AlphaFoldDB" id="A0A316VMG8"/>
<feature type="region of interest" description="Disordered" evidence="6">
    <location>
        <begin position="211"/>
        <end position="281"/>
    </location>
</feature>
<keyword evidence="3" id="KW-0804">Transcription</keyword>
<evidence type="ECO:0000313" key="8">
    <source>
        <dbReference type="EMBL" id="PWN38500.1"/>
    </source>
</evidence>
<dbReference type="Proteomes" id="UP000245771">
    <property type="component" value="Unassembled WGS sequence"/>
</dbReference>
<dbReference type="PROSITE" id="PS50888">
    <property type="entry name" value="BHLH"/>
    <property type="match status" value="1"/>
</dbReference>
<evidence type="ECO:0000256" key="3">
    <source>
        <dbReference type="ARBA" id="ARBA00023163"/>
    </source>
</evidence>
<reference evidence="8 9" key="1">
    <citation type="journal article" date="2018" name="Mol. Biol. Evol.">
        <title>Broad Genomic Sampling Reveals a Smut Pathogenic Ancestry of the Fungal Clade Ustilaginomycotina.</title>
        <authorList>
            <person name="Kijpornyongpan T."/>
            <person name="Mondo S.J."/>
            <person name="Barry K."/>
            <person name="Sandor L."/>
            <person name="Lee J."/>
            <person name="Lipzen A."/>
            <person name="Pangilinan J."/>
            <person name="LaButti K."/>
            <person name="Hainaut M."/>
            <person name="Henrissat B."/>
            <person name="Grigoriev I.V."/>
            <person name="Spatafora J.W."/>
            <person name="Aime M.C."/>
        </authorList>
    </citation>
    <scope>NUCLEOTIDE SEQUENCE [LARGE SCALE GENOMIC DNA]</scope>
    <source>
        <strain evidence="8 9">MCA 3882</strain>
    </source>
</reference>
<feature type="coiled-coil region" evidence="5">
    <location>
        <begin position="69"/>
        <end position="96"/>
    </location>
</feature>
<dbReference type="InParanoid" id="A0A316VMG8"/>
<protein>
    <recommendedName>
        <fullName evidence="7">BHLH domain-containing protein</fullName>
    </recommendedName>
</protein>
<keyword evidence="2" id="KW-0805">Transcription regulation</keyword>
<dbReference type="SUPFAM" id="SSF47459">
    <property type="entry name" value="HLH, helix-loop-helix DNA-binding domain"/>
    <property type="match status" value="1"/>
</dbReference>
<evidence type="ECO:0000256" key="4">
    <source>
        <dbReference type="ARBA" id="ARBA00023242"/>
    </source>
</evidence>
<evidence type="ECO:0000259" key="7">
    <source>
        <dbReference type="PROSITE" id="PS50888"/>
    </source>
</evidence>
<organism evidence="8 9">
    <name type="scientific">Meira miltonrushii</name>
    <dbReference type="NCBI Taxonomy" id="1280837"/>
    <lineage>
        <taxon>Eukaryota</taxon>
        <taxon>Fungi</taxon>
        <taxon>Dikarya</taxon>
        <taxon>Basidiomycota</taxon>
        <taxon>Ustilaginomycotina</taxon>
        <taxon>Exobasidiomycetes</taxon>
        <taxon>Exobasidiales</taxon>
        <taxon>Brachybasidiaceae</taxon>
        <taxon>Meira</taxon>
    </lineage>
</organism>
<name>A0A316VMG8_9BASI</name>
<dbReference type="RefSeq" id="XP_025358802.1">
    <property type="nucleotide sequence ID" value="XM_025502112.1"/>
</dbReference>
<feature type="compositionally biased region" description="Acidic residues" evidence="6">
    <location>
        <begin position="266"/>
        <end position="281"/>
    </location>
</feature>
<feature type="region of interest" description="Disordered" evidence="6">
    <location>
        <begin position="1"/>
        <end position="37"/>
    </location>
</feature>
<dbReference type="Pfam" id="PF00010">
    <property type="entry name" value="HLH"/>
    <property type="match status" value="1"/>
</dbReference>
<dbReference type="GO" id="GO:0000981">
    <property type="term" value="F:DNA-binding transcription factor activity, RNA polymerase II-specific"/>
    <property type="evidence" value="ECO:0007669"/>
    <property type="project" value="TreeGrafter"/>
</dbReference>
<feature type="region of interest" description="Disordered" evidence="6">
    <location>
        <begin position="339"/>
        <end position="409"/>
    </location>
</feature>
<feature type="compositionally biased region" description="Polar residues" evidence="6">
    <location>
        <begin position="358"/>
        <end position="368"/>
    </location>
</feature>
<dbReference type="Gene3D" id="4.10.280.10">
    <property type="entry name" value="Helix-loop-helix DNA-binding domain"/>
    <property type="match status" value="1"/>
</dbReference>
<keyword evidence="9" id="KW-1185">Reference proteome</keyword>
<gene>
    <name evidence="8" type="ORF">FA14DRAFT_27511</name>
</gene>
<dbReference type="SMART" id="SM00353">
    <property type="entry name" value="HLH"/>
    <property type="match status" value="1"/>
</dbReference>
<dbReference type="GO" id="GO:0000978">
    <property type="term" value="F:RNA polymerase II cis-regulatory region sequence-specific DNA binding"/>
    <property type="evidence" value="ECO:0007669"/>
    <property type="project" value="TreeGrafter"/>
</dbReference>
<dbReference type="InterPro" id="IPR036638">
    <property type="entry name" value="HLH_DNA-bd_sf"/>
</dbReference>
<dbReference type="InterPro" id="IPR051732">
    <property type="entry name" value="USF"/>
</dbReference>
<sequence>MAANSNDGEAVTSNGSTSTTNTTRKNRPLRRKTSHSVIERRRREKINEGLISLQHLVPACRDELHELLLSKAQSNKRNLKRSKQEVEKEVEGLLQQKIESQMVLEKLCIISHTVDYVRELQASLAAYRKMCGCSPPLAAQDGAAPAKTHGQVHLMDPEGDEYLIKAGSKHADGSESSPEAEEDCIKCTISRAKRRRHWGSNHPLQLATVHTYDGSSSNTQEHQSRLERPRRKAAPTLHTMREESVESISEDGEISARSLPNTVNQESDEIIDGDSDDNASDLALDDWQERRQSHTDNGPVTPPLPFSVSYTQLYHTCSLRDERHKHDRRLQDAGQINLEDANIPAPNKSRSLMHPYARSSSDGEQQNIAHPPTFSRKRRATEISSYANDDYGTQKEVKRGKSIDSSDKTLNNKETCTDCMTPNTYIMGPKLGPNHRNAVRQTSPSDRLLHHSADANRLDLLANVVSRN</sequence>
<dbReference type="OrthoDB" id="690068at2759"/>
<feature type="compositionally biased region" description="Basic residues" evidence="6">
    <location>
        <begin position="24"/>
        <end position="36"/>
    </location>
</feature>
<keyword evidence="5" id="KW-0175">Coiled coil</keyword>
<comment type="subcellular location">
    <subcellularLocation>
        <location evidence="1">Nucleus</location>
    </subcellularLocation>
</comment>
<evidence type="ECO:0000256" key="1">
    <source>
        <dbReference type="ARBA" id="ARBA00004123"/>
    </source>
</evidence>
<dbReference type="PANTHER" id="PTHR46117:SF3">
    <property type="entry name" value="FI24210P1"/>
    <property type="match status" value="1"/>
</dbReference>
<dbReference type="PANTHER" id="PTHR46117">
    <property type="entry name" value="FI24210P1"/>
    <property type="match status" value="1"/>
</dbReference>
<evidence type="ECO:0000256" key="2">
    <source>
        <dbReference type="ARBA" id="ARBA00023015"/>
    </source>
</evidence>
<dbReference type="GeneID" id="37023893"/>
<accession>A0A316VMG8</accession>
<dbReference type="STRING" id="1280837.A0A316VMG8"/>
<dbReference type="InterPro" id="IPR011598">
    <property type="entry name" value="bHLH_dom"/>
</dbReference>
<keyword evidence="4" id="KW-0539">Nucleus</keyword>
<feature type="compositionally biased region" description="Basic and acidic residues" evidence="6">
    <location>
        <begin position="392"/>
        <end position="409"/>
    </location>
</feature>
<dbReference type="GO" id="GO:0005634">
    <property type="term" value="C:nucleus"/>
    <property type="evidence" value="ECO:0007669"/>
    <property type="project" value="UniProtKB-SubCell"/>
</dbReference>
<feature type="compositionally biased region" description="Low complexity" evidence="6">
    <location>
        <begin position="12"/>
        <end position="23"/>
    </location>
</feature>